<dbReference type="PANTHER" id="PTHR43527">
    <property type="entry name" value="4-DIPHOSPHOCYTIDYL-2-C-METHYL-D-ERYTHRITOL KINASE, CHLOROPLASTIC"/>
    <property type="match status" value="1"/>
</dbReference>
<sequence>MILKANCKINLGLDILRRRADGFHDLETVMFPVAGLYDEVEVVCTDASGVTFRAGGLAVDCAPEENICVKAFRLMQRRYGVDGIDIRLDKRVPFGAGLGGGSSDGTAVLLAVNGLFALGLSEAELIACAAELGSDTAFFVRNTPQLCKGRGEVMEPYPLDLSGMTLVIVKPGEGVSTREAYAGVRPRVPEVSLAERLKRPVAEWQGLVTNDFERHILAARPAIRAARERLLEAGAVYASMSGSGSAVFGLFAGHEKGERLKALSPFVFEL</sequence>
<feature type="domain" description="GHMP kinase N-terminal" evidence="10">
    <location>
        <begin position="66"/>
        <end position="140"/>
    </location>
</feature>
<dbReference type="EC" id="2.7.1.148" evidence="2 9"/>
<dbReference type="GO" id="GO:0019288">
    <property type="term" value="P:isopentenyl diphosphate biosynthetic process, methylerythritol 4-phosphate pathway"/>
    <property type="evidence" value="ECO:0007669"/>
    <property type="project" value="UniProtKB-UniRule"/>
</dbReference>
<evidence type="ECO:0000313" key="12">
    <source>
        <dbReference type="EMBL" id="SEA21516.1"/>
    </source>
</evidence>
<dbReference type="InterPro" id="IPR036554">
    <property type="entry name" value="GHMP_kinase_C_sf"/>
</dbReference>
<evidence type="ECO:0000256" key="7">
    <source>
        <dbReference type="ARBA" id="ARBA00022840"/>
    </source>
</evidence>
<keyword evidence="4 9" id="KW-0808">Transferase</keyword>
<evidence type="ECO:0000256" key="4">
    <source>
        <dbReference type="ARBA" id="ARBA00022679"/>
    </source>
</evidence>
<dbReference type="RefSeq" id="WP_010263489.1">
    <property type="nucleotide sequence ID" value="NZ_CAEG01000012.1"/>
</dbReference>
<keyword evidence="5 9" id="KW-0547">Nucleotide-binding</keyword>
<comment type="catalytic activity">
    <reaction evidence="9">
        <text>4-CDP-2-C-methyl-D-erythritol + ATP = 4-CDP-2-C-methyl-D-erythritol 2-phosphate + ADP + H(+)</text>
        <dbReference type="Rhea" id="RHEA:18437"/>
        <dbReference type="ChEBI" id="CHEBI:15378"/>
        <dbReference type="ChEBI" id="CHEBI:30616"/>
        <dbReference type="ChEBI" id="CHEBI:57823"/>
        <dbReference type="ChEBI" id="CHEBI:57919"/>
        <dbReference type="ChEBI" id="CHEBI:456216"/>
        <dbReference type="EC" id="2.7.1.148"/>
    </reaction>
</comment>
<keyword evidence="6 9" id="KW-0418">Kinase</keyword>
<feature type="domain" description="GHMP kinase C-terminal" evidence="11">
    <location>
        <begin position="213"/>
        <end position="261"/>
    </location>
</feature>
<keyword evidence="13" id="KW-1185">Reference proteome</keyword>
<dbReference type="GO" id="GO:0016114">
    <property type="term" value="P:terpenoid biosynthetic process"/>
    <property type="evidence" value="ECO:0007669"/>
    <property type="project" value="UniProtKB-UniRule"/>
</dbReference>
<dbReference type="AlphaFoldDB" id="A0A1H3ZCL1"/>
<comment type="function">
    <text evidence="9">Catalyzes the phosphorylation of the position 2 hydroxy group of 4-diphosphocytidyl-2C-methyl-D-erythritol.</text>
</comment>
<keyword evidence="9" id="KW-0414">Isoprene biosynthesis</keyword>
<dbReference type="InterPro" id="IPR006204">
    <property type="entry name" value="GHMP_kinase_N_dom"/>
</dbReference>
<dbReference type="InterPro" id="IPR013750">
    <property type="entry name" value="GHMP_kinase_C_dom"/>
</dbReference>
<protein>
    <recommendedName>
        <fullName evidence="3 9">4-diphosphocytidyl-2-C-methyl-D-erythritol kinase</fullName>
        <shortName evidence="9">CMK</shortName>
        <ecNumber evidence="2 9">2.7.1.148</ecNumber>
    </recommendedName>
    <alternativeName>
        <fullName evidence="8 9">4-(cytidine-5'-diphospho)-2-C-methyl-D-erythritol kinase</fullName>
    </alternativeName>
</protein>
<dbReference type="HAMAP" id="MF_00061">
    <property type="entry name" value="IspE"/>
    <property type="match status" value="1"/>
</dbReference>
<feature type="active site" evidence="9">
    <location>
        <position position="8"/>
    </location>
</feature>
<evidence type="ECO:0000313" key="13">
    <source>
        <dbReference type="Proteomes" id="UP000183253"/>
    </source>
</evidence>
<keyword evidence="7 9" id="KW-0067">ATP-binding</keyword>
<evidence type="ECO:0000256" key="9">
    <source>
        <dbReference type="HAMAP-Rule" id="MF_00061"/>
    </source>
</evidence>
<dbReference type="InterPro" id="IPR020568">
    <property type="entry name" value="Ribosomal_Su5_D2-typ_SF"/>
</dbReference>
<evidence type="ECO:0000256" key="1">
    <source>
        <dbReference type="ARBA" id="ARBA00009684"/>
    </source>
</evidence>
<dbReference type="Pfam" id="PF00288">
    <property type="entry name" value="GHMP_kinases_N"/>
    <property type="match status" value="1"/>
</dbReference>
<feature type="binding site" evidence="9">
    <location>
        <begin position="93"/>
        <end position="103"/>
    </location>
    <ligand>
        <name>ATP</name>
        <dbReference type="ChEBI" id="CHEBI:30616"/>
    </ligand>
</feature>
<dbReference type="InterPro" id="IPR014721">
    <property type="entry name" value="Ribsml_uS5_D2-typ_fold_subgr"/>
</dbReference>
<dbReference type="OrthoDB" id="9809438at2"/>
<gene>
    <name evidence="9" type="primary">ispE</name>
    <name evidence="12" type="ORF">SAMN05444145_102169</name>
</gene>
<evidence type="ECO:0000256" key="8">
    <source>
        <dbReference type="ARBA" id="ARBA00032554"/>
    </source>
</evidence>
<dbReference type="Pfam" id="PF08544">
    <property type="entry name" value="GHMP_kinases_C"/>
    <property type="match status" value="1"/>
</dbReference>
<evidence type="ECO:0000256" key="5">
    <source>
        <dbReference type="ARBA" id="ARBA00022741"/>
    </source>
</evidence>
<dbReference type="PANTHER" id="PTHR43527:SF2">
    <property type="entry name" value="4-DIPHOSPHOCYTIDYL-2-C-METHYL-D-ERYTHRITOL KINASE, CHLOROPLASTIC"/>
    <property type="match status" value="1"/>
</dbReference>
<dbReference type="SUPFAM" id="SSF54211">
    <property type="entry name" value="Ribosomal protein S5 domain 2-like"/>
    <property type="match status" value="1"/>
</dbReference>
<dbReference type="Gene3D" id="3.30.230.10">
    <property type="match status" value="1"/>
</dbReference>
<evidence type="ECO:0000259" key="11">
    <source>
        <dbReference type="Pfam" id="PF08544"/>
    </source>
</evidence>
<evidence type="ECO:0000259" key="10">
    <source>
        <dbReference type="Pfam" id="PF00288"/>
    </source>
</evidence>
<dbReference type="STRING" id="1033731.SAMN05444145_102169"/>
<proteinExistence type="inferred from homology"/>
<dbReference type="Gene3D" id="3.30.70.890">
    <property type="entry name" value="GHMP kinase, C-terminal domain"/>
    <property type="match status" value="1"/>
</dbReference>
<dbReference type="NCBIfam" id="TIGR00154">
    <property type="entry name" value="ispE"/>
    <property type="match status" value="1"/>
</dbReference>
<comment type="similarity">
    <text evidence="1 9">Belongs to the GHMP kinase family. IspE subfamily.</text>
</comment>
<dbReference type="EMBL" id="FNRI01000002">
    <property type="protein sequence ID" value="SEA21516.1"/>
    <property type="molecule type" value="Genomic_DNA"/>
</dbReference>
<feature type="active site" evidence="9">
    <location>
        <position position="135"/>
    </location>
</feature>
<dbReference type="Proteomes" id="UP000183253">
    <property type="component" value="Unassembled WGS sequence"/>
</dbReference>
<evidence type="ECO:0000256" key="2">
    <source>
        <dbReference type="ARBA" id="ARBA00012052"/>
    </source>
</evidence>
<dbReference type="UniPathway" id="UPA00056">
    <property type="reaction ID" value="UER00094"/>
</dbReference>
<name>A0A1H3ZCL1_9BACT</name>
<comment type="pathway">
    <text evidence="9">Isoprenoid biosynthesis; isopentenyl diphosphate biosynthesis via DXP pathway; isopentenyl diphosphate from 1-deoxy-D-xylulose 5-phosphate: step 3/6.</text>
</comment>
<evidence type="ECO:0000256" key="3">
    <source>
        <dbReference type="ARBA" id="ARBA00017473"/>
    </source>
</evidence>
<accession>A0A1H3ZCL1</accession>
<dbReference type="SUPFAM" id="SSF55060">
    <property type="entry name" value="GHMP Kinase, C-terminal domain"/>
    <property type="match status" value="1"/>
</dbReference>
<dbReference type="GO" id="GO:0005524">
    <property type="term" value="F:ATP binding"/>
    <property type="evidence" value="ECO:0007669"/>
    <property type="project" value="UniProtKB-UniRule"/>
</dbReference>
<organism evidence="12 13">
    <name type="scientific">Alistipes timonensis JC136</name>
    <dbReference type="NCBI Taxonomy" id="1033731"/>
    <lineage>
        <taxon>Bacteria</taxon>
        <taxon>Pseudomonadati</taxon>
        <taxon>Bacteroidota</taxon>
        <taxon>Bacteroidia</taxon>
        <taxon>Bacteroidales</taxon>
        <taxon>Rikenellaceae</taxon>
        <taxon>Alistipes</taxon>
    </lineage>
</organism>
<reference evidence="12 13" key="1">
    <citation type="submission" date="2016-10" db="EMBL/GenBank/DDBJ databases">
        <authorList>
            <person name="de Groot N.N."/>
        </authorList>
    </citation>
    <scope>NUCLEOTIDE SEQUENCE [LARGE SCALE GENOMIC DNA]</scope>
    <source>
        <strain evidence="12 13">DSM 25383</strain>
    </source>
</reference>
<dbReference type="GO" id="GO:0050515">
    <property type="term" value="F:4-(cytidine 5'-diphospho)-2-C-methyl-D-erythritol kinase activity"/>
    <property type="evidence" value="ECO:0007669"/>
    <property type="project" value="UniProtKB-UniRule"/>
</dbReference>
<dbReference type="InterPro" id="IPR004424">
    <property type="entry name" value="IspE"/>
</dbReference>
<dbReference type="PIRSF" id="PIRSF010376">
    <property type="entry name" value="IspE"/>
    <property type="match status" value="1"/>
</dbReference>
<evidence type="ECO:0000256" key="6">
    <source>
        <dbReference type="ARBA" id="ARBA00022777"/>
    </source>
</evidence>